<dbReference type="OrthoDB" id="301502at2759"/>
<dbReference type="SMART" id="SM00320">
    <property type="entry name" value="WD40"/>
    <property type="match status" value="2"/>
</dbReference>
<dbReference type="PANTHER" id="PTHR19857">
    <property type="entry name" value="MITOCHONDRIAL DIVISION PROTEIN 1-RELATED"/>
    <property type="match status" value="1"/>
</dbReference>
<organism evidence="4 5">
    <name type="scientific">Paxillus involutus ATCC 200175</name>
    <dbReference type="NCBI Taxonomy" id="664439"/>
    <lineage>
        <taxon>Eukaryota</taxon>
        <taxon>Fungi</taxon>
        <taxon>Dikarya</taxon>
        <taxon>Basidiomycota</taxon>
        <taxon>Agaricomycotina</taxon>
        <taxon>Agaricomycetes</taxon>
        <taxon>Agaricomycetidae</taxon>
        <taxon>Boletales</taxon>
        <taxon>Paxilineae</taxon>
        <taxon>Paxillaceae</taxon>
        <taxon>Paxillus</taxon>
    </lineage>
</organism>
<reference evidence="5" key="2">
    <citation type="submission" date="2015-01" db="EMBL/GenBank/DDBJ databases">
        <title>Evolutionary Origins and Diversification of the Mycorrhizal Mutualists.</title>
        <authorList>
            <consortium name="DOE Joint Genome Institute"/>
            <consortium name="Mycorrhizal Genomics Consortium"/>
            <person name="Kohler A."/>
            <person name="Kuo A."/>
            <person name="Nagy L.G."/>
            <person name="Floudas D."/>
            <person name="Copeland A."/>
            <person name="Barry K.W."/>
            <person name="Cichocki N."/>
            <person name="Veneault-Fourrey C."/>
            <person name="LaButti K."/>
            <person name="Lindquist E.A."/>
            <person name="Lipzen A."/>
            <person name="Lundell T."/>
            <person name="Morin E."/>
            <person name="Murat C."/>
            <person name="Riley R."/>
            <person name="Ohm R."/>
            <person name="Sun H."/>
            <person name="Tunlid A."/>
            <person name="Henrissat B."/>
            <person name="Grigoriev I.V."/>
            <person name="Hibbett D.S."/>
            <person name="Martin F."/>
        </authorList>
    </citation>
    <scope>NUCLEOTIDE SEQUENCE [LARGE SCALE GENOMIC DNA]</scope>
    <source>
        <strain evidence="5">ATCC 200175</strain>
    </source>
</reference>
<evidence type="ECO:0000256" key="3">
    <source>
        <dbReference type="PROSITE-ProRule" id="PRU00221"/>
    </source>
</evidence>
<keyword evidence="1 3" id="KW-0853">WD repeat</keyword>
<evidence type="ECO:0000313" key="5">
    <source>
        <dbReference type="Proteomes" id="UP000053647"/>
    </source>
</evidence>
<dbReference type="PROSITE" id="PS50082">
    <property type="entry name" value="WD_REPEATS_2"/>
    <property type="match status" value="1"/>
</dbReference>
<feature type="repeat" description="WD" evidence="3">
    <location>
        <begin position="12"/>
        <end position="53"/>
    </location>
</feature>
<protein>
    <submittedName>
        <fullName evidence="4">Uncharacterized protein</fullName>
    </submittedName>
</protein>
<gene>
    <name evidence="4" type="ORF">PAXINDRAFT_16014</name>
</gene>
<sequence>MGFTQYFHSHSLKGHTAPISCVQFSPDSAMLASGADDSNLMIWDTKLGSLVHHIIVPGTVNCLAWDYSTTGKCVFCGCANRMLLLIENFDDEQPSDFVQTGTKSTIHVLCVAQISGQLAIAVGSKVHIAQEFKLRKYATSKILPSPEHLLNPPKHVDSQVQARSLDFTNQDS</sequence>
<dbReference type="AlphaFoldDB" id="A0A0C9TT69"/>
<dbReference type="InterPro" id="IPR051179">
    <property type="entry name" value="WD_repeat_multifunction"/>
</dbReference>
<dbReference type="HOGENOM" id="CLU_1409321_0_0_1"/>
<evidence type="ECO:0000256" key="2">
    <source>
        <dbReference type="ARBA" id="ARBA00022737"/>
    </source>
</evidence>
<dbReference type="PROSITE" id="PS50294">
    <property type="entry name" value="WD_REPEATS_REGION"/>
    <property type="match status" value="1"/>
</dbReference>
<dbReference type="Proteomes" id="UP000053647">
    <property type="component" value="Unassembled WGS sequence"/>
</dbReference>
<dbReference type="InterPro" id="IPR001680">
    <property type="entry name" value="WD40_rpt"/>
</dbReference>
<dbReference type="InterPro" id="IPR015943">
    <property type="entry name" value="WD40/YVTN_repeat-like_dom_sf"/>
</dbReference>
<evidence type="ECO:0000313" key="4">
    <source>
        <dbReference type="EMBL" id="KIJ11052.1"/>
    </source>
</evidence>
<accession>A0A0C9TT69</accession>
<proteinExistence type="predicted"/>
<dbReference type="EMBL" id="KN819388">
    <property type="protein sequence ID" value="KIJ11052.1"/>
    <property type="molecule type" value="Genomic_DNA"/>
</dbReference>
<keyword evidence="2" id="KW-0677">Repeat</keyword>
<keyword evidence="5" id="KW-1185">Reference proteome</keyword>
<evidence type="ECO:0000256" key="1">
    <source>
        <dbReference type="ARBA" id="ARBA00022574"/>
    </source>
</evidence>
<dbReference type="Pfam" id="PF00400">
    <property type="entry name" value="WD40"/>
    <property type="match status" value="1"/>
</dbReference>
<reference evidence="4 5" key="1">
    <citation type="submission" date="2014-06" db="EMBL/GenBank/DDBJ databases">
        <authorList>
            <consortium name="DOE Joint Genome Institute"/>
            <person name="Kuo A."/>
            <person name="Kohler A."/>
            <person name="Nagy L.G."/>
            <person name="Floudas D."/>
            <person name="Copeland A."/>
            <person name="Barry K.W."/>
            <person name="Cichocki N."/>
            <person name="Veneault-Fourrey C."/>
            <person name="LaButti K."/>
            <person name="Lindquist E.A."/>
            <person name="Lipzen A."/>
            <person name="Lundell T."/>
            <person name="Morin E."/>
            <person name="Murat C."/>
            <person name="Sun H."/>
            <person name="Tunlid A."/>
            <person name="Henrissat B."/>
            <person name="Grigoriev I.V."/>
            <person name="Hibbett D.S."/>
            <person name="Martin F."/>
            <person name="Nordberg H.P."/>
            <person name="Cantor M.N."/>
            <person name="Hua S.X."/>
        </authorList>
    </citation>
    <scope>NUCLEOTIDE SEQUENCE [LARGE SCALE GENOMIC DNA]</scope>
    <source>
        <strain evidence="4 5">ATCC 200175</strain>
    </source>
</reference>
<dbReference type="Gene3D" id="2.130.10.10">
    <property type="entry name" value="YVTN repeat-like/Quinoprotein amine dehydrogenase"/>
    <property type="match status" value="1"/>
</dbReference>
<dbReference type="InterPro" id="IPR036322">
    <property type="entry name" value="WD40_repeat_dom_sf"/>
</dbReference>
<dbReference type="SUPFAM" id="SSF50978">
    <property type="entry name" value="WD40 repeat-like"/>
    <property type="match status" value="1"/>
</dbReference>
<name>A0A0C9TT69_PAXIN</name>